<organism evidence="2 3">
    <name type="scientific">Pseudomonas kulmbachensis</name>
    <dbReference type="NCBI Taxonomy" id="3043408"/>
    <lineage>
        <taxon>Bacteria</taxon>
        <taxon>Pseudomonadati</taxon>
        <taxon>Pseudomonadota</taxon>
        <taxon>Gammaproteobacteria</taxon>
        <taxon>Pseudomonadales</taxon>
        <taxon>Pseudomonadaceae</taxon>
        <taxon>Pseudomonas</taxon>
    </lineage>
</organism>
<sequence length="117" mass="12852">MTIEIVNLAQYWYFETKLSIVVAMIDRDTLFGASLGACIVTSRRGNLKGWRFPGSFFLSAGVGYLFAPVVLPHLPGLSSGVTAFICALIVIPISIKLTAWVNTADIVEIIRRLRPPK</sequence>
<protein>
    <submittedName>
        <fullName evidence="2">Holin</fullName>
    </submittedName>
</protein>
<dbReference type="RefSeq" id="WP_261739404.1">
    <property type="nucleotide sequence ID" value="NZ_CAVMKE010000005.1"/>
</dbReference>
<feature type="transmembrane region" description="Helical" evidence="1">
    <location>
        <begin position="52"/>
        <end position="71"/>
    </location>
</feature>
<dbReference type="EMBL" id="JBINXB010000010">
    <property type="protein sequence ID" value="MFH6566265.1"/>
    <property type="molecule type" value="Genomic_DNA"/>
</dbReference>
<comment type="caution">
    <text evidence="2">The sequence shown here is derived from an EMBL/GenBank/DDBJ whole genome shotgun (WGS) entry which is preliminary data.</text>
</comment>
<keyword evidence="3" id="KW-1185">Reference proteome</keyword>
<proteinExistence type="predicted"/>
<keyword evidence="1" id="KW-0472">Membrane</keyword>
<gene>
    <name evidence="2" type="ORF">ACHMWK_09850</name>
</gene>
<keyword evidence="1" id="KW-1133">Transmembrane helix</keyword>
<reference evidence="2 3" key="1">
    <citation type="submission" date="2024-10" db="EMBL/GenBank/DDBJ databases">
        <title>Aeromonas and Pseudomonas from the Cagarras Archipelago, Rio de Janeiro, Brazil.</title>
        <authorList>
            <person name="Canellas A.L.B."/>
            <person name="Laport M.S."/>
        </authorList>
    </citation>
    <scope>NUCLEOTIDE SEQUENCE [LARGE SCALE GENOMIC DNA]</scope>
    <source>
        <strain evidence="2 3">CPF-4</strain>
    </source>
</reference>
<evidence type="ECO:0000256" key="1">
    <source>
        <dbReference type="SAM" id="Phobius"/>
    </source>
</evidence>
<feature type="transmembrane region" description="Helical" evidence="1">
    <location>
        <begin position="77"/>
        <end position="95"/>
    </location>
</feature>
<accession>A0ABW7LX77</accession>
<evidence type="ECO:0000313" key="3">
    <source>
        <dbReference type="Proteomes" id="UP001609821"/>
    </source>
</evidence>
<name>A0ABW7LX77_9PSED</name>
<evidence type="ECO:0000313" key="2">
    <source>
        <dbReference type="EMBL" id="MFH6566265.1"/>
    </source>
</evidence>
<keyword evidence="1" id="KW-0812">Transmembrane</keyword>
<dbReference type="Proteomes" id="UP001609821">
    <property type="component" value="Unassembled WGS sequence"/>
</dbReference>